<dbReference type="InterPro" id="IPR047865">
    <property type="entry name" value="Ribosomal_uL10_bac_type"/>
</dbReference>
<dbReference type="InterPro" id="IPR001790">
    <property type="entry name" value="Ribosomal_uL10"/>
</dbReference>
<dbReference type="NCBIfam" id="NF000955">
    <property type="entry name" value="PRK00099.1-1"/>
    <property type="match status" value="1"/>
</dbReference>
<name>A0A1M4WLP6_9FIRM</name>
<dbReference type="OrthoDB" id="9808307at2"/>
<dbReference type="GO" id="GO:1990904">
    <property type="term" value="C:ribonucleoprotein complex"/>
    <property type="evidence" value="ECO:0007669"/>
    <property type="project" value="UniProtKB-KW"/>
</dbReference>
<evidence type="ECO:0000256" key="2">
    <source>
        <dbReference type="ARBA" id="ARBA00022980"/>
    </source>
</evidence>
<organism evidence="6 7">
    <name type="scientific">Schwartzia succinivorans DSM 10502</name>
    <dbReference type="NCBI Taxonomy" id="1123243"/>
    <lineage>
        <taxon>Bacteria</taxon>
        <taxon>Bacillati</taxon>
        <taxon>Bacillota</taxon>
        <taxon>Negativicutes</taxon>
        <taxon>Selenomonadales</taxon>
        <taxon>Selenomonadaceae</taxon>
        <taxon>Schwartzia</taxon>
    </lineage>
</organism>
<comment type="function">
    <text evidence="5">Forms part of the ribosomal stalk, playing a central role in the interaction of the ribosome with GTP-bound translation factors.</text>
</comment>
<keyword evidence="5" id="KW-0694">RNA-binding</keyword>
<gene>
    <name evidence="5" type="primary">rplJ</name>
    <name evidence="6" type="ORF">SAMN02745190_01275</name>
</gene>
<evidence type="ECO:0000313" key="6">
    <source>
        <dbReference type="EMBL" id="SHE82231.1"/>
    </source>
</evidence>
<evidence type="ECO:0000256" key="4">
    <source>
        <dbReference type="ARBA" id="ARBA00035202"/>
    </source>
</evidence>
<dbReference type="InterPro" id="IPR022973">
    <property type="entry name" value="Ribosomal_uL10_bac"/>
</dbReference>
<dbReference type="CDD" id="cd05797">
    <property type="entry name" value="Ribosomal_L10"/>
    <property type="match status" value="1"/>
</dbReference>
<sequence length="181" mass="19187">MAVTTEKQAIVASLKEQMTSAKGAVFTGYKGLTVAQDTALRRAFREAGVSYHVVKNTLSAIAAKEAGLDSLVDHFNGTTAFAFSNDDAIAPAKVISKFIKDNNLEKAEVLTIKAGLVEGKVINADEVKALASLPSREVLIAKILGSMQAPISNTVNVLQGVIRNAVYVLDAVRQQKEKASA</sequence>
<dbReference type="PANTHER" id="PTHR11560">
    <property type="entry name" value="39S RIBOSOMAL PROTEIN L10, MITOCHONDRIAL"/>
    <property type="match status" value="1"/>
</dbReference>
<dbReference type="GO" id="GO:0006412">
    <property type="term" value="P:translation"/>
    <property type="evidence" value="ECO:0007669"/>
    <property type="project" value="UniProtKB-UniRule"/>
</dbReference>
<protein>
    <recommendedName>
        <fullName evidence="4 5">Large ribosomal subunit protein uL10</fullName>
    </recommendedName>
</protein>
<dbReference type="Gene3D" id="3.30.70.1730">
    <property type="match status" value="1"/>
</dbReference>
<evidence type="ECO:0000256" key="3">
    <source>
        <dbReference type="ARBA" id="ARBA00023274"/>
    </source>
</evidence>
<reference evidence="6 7" key="1">
    <citation type="submission" date="2016-11" db="EMBL/GenBank/DDBJ databases">
        <authorList>
            <person name="Jaros S."/>
            <person name="Januszkiewicz K."/>
            <person name="Wedrychowicz H."/>
        </authorList>
    </citation>
    <scope>NUCLEOTIDE SEQUENCE [LARGE SCALE GENOMIC DNA]</scope>
    <source>
        <strain evidence="6 7">DSM 10502</strain>
    </source>
</reference>
<dbReference type="HAMAP" id="MF_00362">
    <property type="entry name" value="Ribosomal_uL10"/>
    <property type="match status" value="1"/>
</dbReference>
<dbReference type="Pfam" id="PF00466">
    <property type="entry name" value="Ribosomal_L10"/>
    <property type="match status" value="1"/>
</dbReference>
<dbReference type="RefSeq" id="WP_072935338.1">
    <property type="nucleotide sequence ID" value="NZ_FQUG01000004.1"/>
</dbReference>
<dbReference type="EMBL" id="FQUG01000004">
    <property type="protein sequence ID" value="SHE82231.1"/>
    <property type="molecule type" value="Genomic_DNA"/>
</dbReference>
<evidence type="ECO:0000256" key="5">
    <source>
        <dbReference type="HAMAP-Rule" id="MF_00362"/>
    </source>
</evidence>
<comment type="subunit">
    <text evidence="5">Part of the ribosomal stalk of the 50S ribosomal subunit. The N-terminus interacts with L11 and the large rRNA to form the base of the stalk. The C-terminus forms an elongated spine to which L12 dimers bind in a sequential fashion forming a multimeric L10(L12)X complex.</text>
</comment>
<keyword evidence="5" id="KW-0699">rRNA-binding</keyword>
<dbReference type="Proteomes" id="UP000184404">
    <property type="component" value="Unassembled WGS sequence"/>
</dbReference>
<dbReference type="InterPro" id="IPR043141">
    <property type="entry name" value="Ribosomal_uL10-like_sf"/>
</dbReference>
<dbReference type="AlphaFoldDB" id="A0A1M4WLP6"/>
<keyword evidence="7" id="KW-1185">Reference proteome</keyword>
<dbReference type="STRING" id="1123243.SAMN02745190_01275"/>
<keyword evidence="3 5" id="KW-0687">Ribonucleoprotein</keyword>
<evidence type="ECO:0000313" key="7">
    <source>
        <dbReference type="Proteomes" id="UP000184404"/>
    </source>
</evidence>
<evidence type="ECO:0000256" key="1">
    <source>
        <dbReference type="ARBA" id="ARBA00008889"/>
    </source>
</evidence>
<accession>A0A1M4WLP6</accession>
<keyword evidence="2 5" id="KW-0689">Ribosomal protein</keyword>
<dbReference type="SUPFAM" id="SSF160369">
    <property type="entry name" value="Ribosomal protein L10-like"/>
    <property type="match status" value="1"/>
</dbReference>
<dbReference type="GO" id="GO:0005840">
    <property type="term" value="C:ribosome"/>
    <property type="evidence" value="ECO:0007669"/>
    <property type="project" value="UniProtKB-KW"/>
</dbReference>
<proteinExistence type="inferred from homology"/>
<dbReference type="Gene3D" id="6.10.250.290">
    <property type="match status" value="1"/>
</dbReference>
<dbReference type="GO" id="GO:0070180">
    <property type="term" value="F:large ribosomal subunit rRNA binding"/>
    <property type="evidence" value="ECO:0007669"/>
    <property type="project" value="UniProtKB-UniRule"/>
</dbReference>
<comment type="similarity">
    <text evidence="1 5">Belongs to the universal ribosomal protein uL10 family.</text>
</comment>